<dbReference type="EMBL" id="JAEPQZ010000007">
    <property type="protein sequence ID" value="KAG2178818.1"/>
    <property type="molecule type" value="Genomic_DNA"/>
</dbReference>
<comment type="caution">
    <text evidence="2">The sequence shown here is derived from an EMBL/GenBank/DDBJ whole genome shotgun (WGS) entry which is preliminary data.</text>
</comment>
<protein>
    <submittedName>
        <fullName evidence="2">Uncharacterized protein</fullName>
    </submittedName>
</protein>
<name>A0A8H7PRF2_MORIS</name>
<feature type="transmembrane region" description="Helical" evidence="1">
    <location>
        <begin position="24"/>
        <end position="41"/>
    </location>
</feature>
<feature type="transmembrane region" description="Helical" evidence="1">
    <location>
        <begin position="204"/>
        <end position="227"/>
    </location>
</feature>
<evidence type="ECO:0000313" key="3">
    <source>
        <dbReference type="Proteomes" id="UP000654370"/>
    </source>
</evidence>
<reference evidence="2" key="1">
    <citation type="submission" date="2020-12" db="EMBL/GenBank/DDBJ databases">
        <title>Metabolic potential, ecology and presence of endohyphal bacteria is reflected in genomic diversity of Mucoromycotina.</title>
        <authorList>
            <person name="Muszewska A."/>
            <person name="Okrasinska A."/>
            <person name="Steczkiewicz K."/>
            <person name="Drgas O."/>
            <person name="Orlowska M."/>
            <person name="Perlinska-Lenart U."/>
            <person name="Aleksandrzak-Piekarczyk T."/>
            <person name="Szatraj K."/>
            <person name="Zielenkiewicz U."/>
            <person name="Pilsyk S."/>
            <person name="Malc E."/>
            <person name="Mieczkowski P."/>
            <person name="Kruszewska J.S."/>
            <person name="Biernat P."/>
            <person name="Pawlowska J."/>
        </authorList>
    </citation>
    <scope>NUCLEOTIDE SEQUENCE</scope>
    <source>
        <strain evidence="2">WA0000067209</strain>
    </source>
</reference>
<dbReference type="OrthoDB" id="5587891at2759"/>
<keyword evidence="1" id="KW-0472">Membrane</keyword>
<feature type="transmembrane region" description="Helical" evidence="1">
    <location>
        <begin position="162"/>
        <end position="184"/>
    </location>
</feature>
<evidence type="ECO:0000313" key="2">
    <source>
        <dbReference type="EMBL" id="KAG2178818.1"/>
    </source>
</evidence>
<feature type="transmembrane region" description="Helical" evidence="1">
    <location>
        <begin position="118"/>
        <end position="142"/>
    </location>
</feature>
<feature type="transmembrane region" description="Helical" evidence="1">
    <location>
        <begin position="86"/>
        <end position="106"/>
    </location>
</feature>
<dbReference type="Proteomes" id="UP000654370">
    <property type="component" value="Unassembled WGS sequence"/>
</dbReference>
<organism evidence="2 3">
    <name type="scientific">Mortierella isabellina</name>
    <name type="common">Filamentous fungus</name>
    <name type="synonym">Umbelopsis isabellina</name>
    <dbReference type="NCBI Taxonomy" id="91625"/>
    <lineage>
        <taxon>Eukaryota</taxon>
        <taxon>Fungi</taxon>
        <taxon>Fungi incertae sedis</taxon>
        <taxon>Mucoromycota</taxon>
        <taxon>Mucoromycotina</taxon>
        <taxon>Umbelopsidomycetes</taxon>
        <taxon>Umbelopsidales</taxon>
        <taxon>Umbelopsidaceae</taxon>
        <taxon>Umbelopsis</taxon>
    </lineage>
</organism>
<accession>A0A8H7PRF2</accession>
<proteinExistence type="predicted"/>
<feature type="transmembrane region" description="Helical" evidence="1">
    <location>
        <begin position="53"/>
        <end position="74"/>
    </location>
</feature>
<keyword evidence="3" id="KW-1185">Reference proteome</keyword>
<keyword evidence="1" id="KW-1133">Transmembrane helix</keyword>
<keyword evidence="1" id="KW-0812">Transmembrane</keyword>
<sequence>MSTANNYTSTLSPDMVSAINTNNWTLTYLSICLTCSIWQITNSLNLTWIARKPVHGVVLFQSFISFLSILFSLLNPLTRLNCDARYWVSIVTVNLGGICIQSVLLYKAYVCNERARWLLGIGALAQCGYMVLIFLDATAGRVTSTQDPLTGMCQLENKNWPALAKIGVDLLSNAILSFAFFRVIFRQYRVFGNSLYKSLLSNSIIFSIGVILSNLIVGILIATRVIGSLSSDLYAFDWVVTSYLLIKQFRRDHHQPKATRNSYDLPGFNYRINDDLQVTSLPVISYNAQLARTPTCSHCEKCQHRLRSDDSLPTSSFYPGS</sequence>
<gene>
    <name evidence="2" type="ORF">INT43_001664</name>
</gene>
<dbReference type="AlphaFoldDB" id="A0A8H7PRF2"/>
<evidence type="ECO:0000256" key="1">
    <source>
        <dbReference type="SAM" id="Phobius"/>
    </source>
</evidence>